<proteinExistence type="predicted"/>
<feature type="region of interest" description="Disordered" evidence="2">
    <location>
        <begin position="1"/>
        <end position="36"/>
    </location>
</feature>
<keyword evidence="1" id="KW-0378">Hydrolase</keyword>
<accession>A0A1I4C5K3</accession>
<dbReference type="Proteomes" id="UP000199152">
    <property type="component" value="Unassembled WGS sequence"/>
</dbReference>
<dbReference type="OrthoDB" id="4935951at2"/>
<dbReference type="InterPro" id="IPR036457">
    <property type="entry name" value="PPM-type-like_dom_sf"/>
</dbReference>
<dbReference type="InParanoid" id="A0A1I4C5K3"/>
<organism evidence="4 5">
    <name type="scientific">Geodermatophilus ruber</name>
    <dbReference type="NCBI Taxonomy" id="504800"/>
    <lineage>
        <taxon>Bacteria</taxon>
        <taxon>Bacillati</taxon>
        <taxon>Actinomycetota</taxon>
        <taxon>Actinomycetes</taxon>
        <taxon>Geodermatophilales</taxon>
        <taxon>Geodermatophilaceae</taxon>
        <taxon>Geodermatophilus</taxon>
    </lineage>
</organism>
<feature type="domain" description="PPM-type phosphatase" evidence="3">
    <location>
        <begin position="205"/>
        <end position="418"/>
    </location>
</feature>
<dbReference type="PANTHER" id="PTHR43156">
    <property type="entry name" value="STAGE II SPORULATION PROTEIN E-RELATED"/>
    <property type="match status" value="1"/>
</dbReference>
<dbReference type="EMBL" id="FOSW01000003">
    <property type="protein sequence ID" value="SFK75391.1"/>
    <property type="molecule type" value="Genomic_DNA"/>
</dbReference>
<dbReference type="Pfam" id="PF07228">
    <property type="entry name" value="SpoIIE"/>
    <property type="match status" value="1"/>
</dbReference>
<evidence type="ECO:0000256" key="2">
    <source>
        <dbReference type="SAM" id="MobiDB-lite"/>
    </source>
</evidence>
<dbReference type="PROSITE" id="PS51746">
    <property type="entry name" value="PPM_2"/>
    <property type="match status" value="1"/>
</dbReference>
<dbReference type="GO" id="GO:0016791">
    <property type="term" value="F:phosphatase activity"/>
    <property type="evidence" value="ECO:0007669"/>
    <property type="project" value="TreeGrafter"/>
</dbReference>
<dbReference type="InterPro" id="IPR001932">
    <property type="entry name" value="PPM-type_phosphatase-like_dom"/>
</dbReference>
<evidence type="ECO:0000259" key="3">
    <source>
        <dbReference type="PROSITE" id="PS51746"/>
    </source>
</evidence>
<gene>
    <name evidence="4" type="ORF">SAMN04488085_103318</name>
</gene>
<dbReference type="SUPFAM" id="SSF81606">
    <property type="entry name" value="PP2C-like"/>
    <property type="match status" value="1"/>
</dbReference>
<reference evidence="5" key="1">
    <citation type="submission" date="2016-10" db="EMBL/GenBank/DDBJ databases">
        <authorList>
            <person name="Varghese N."/>
            <person name="Submissions S."/>
        </authorList>
    </citation>
    <scope>NUCLEOTIDE SEQUENCE [LARGE SCALE GENOMIC DNA]</scope>
    <source>
        <strain evidence="5">DSM 45317</strain>
    </source>
</reference>
<evidence type="ECO:0000313" key="4">
    <source>
        <dbReference type="EMBL" id="SFK75391.1"/>
    </source>
</evidence>
<dbReference type="Gene3D" id="3.30.450.40">
    <property type="match status" value="1"/>
</dbReference>
<protein>
    <submittedName>
        <fullName evidence="4">Stage II sporulation protein E (SpoIIE)</fullName>
    </submittedName>
</protein>
<dbReference type="Gene3D" id="3.60.40.10">
    <property type="entry name" value="PPM-type phosphatase domain"/>
    <property type="match status" value="1"/>
</dbReference>
<dbReference type="PANTHER" id="PTHR43156:SF2">
    <property type="entry name" value="STAGE II SPORULATION PROTEIN E"/>
    <property type="match status" value="1"/>
</dbReference>
<sequence length="442" mass="47296">MTQHDAQIDRDLRGPEDDALTGLGFADPGGRTRGESLGERLLGSLLDRAHLMPPRLVGPLVAQEIAEMGGRDVSIYLQDFDHATLRPLQGPGLVGEAELIDDSPAGTAFRTDERCEVHQADGSVRLFVPMLDGSDRVGVLALTLPEVDDNDRRLAQRLAGLTADLVVTKSGYTDTFARTRMTAPMSLSAHLQWQMLPPLVMTTPDVALAGALEPAYEVGGDSFDYALEDQTLHLAVFDAMGHGVEAAIMATLMIAAYRHGRINGSALPEMYREMDGVMASSFPGRFATAMLGKLDTVTGELTWINAGHPSGLLIRDGRVVDELSGPITRPVGFGHAAPHVHAAQLRPGDRVLFFTDGVVEERVAGGGQFGEQRLRQFIEANALEQLPPAESVRLLSHALLKGRGGRTSDDASLLMVEWSGPPRDDELARGIPGGVPAGTVLA</sequence>
<dbReference type="AlphaFoldDB" id="A0A1I4C5K3"/>
<dbReference type="SMART" id="SM00331">
    <property type="entry name" value="PP2C_SIG"/>
    <property type="match status" value="1"/>
</dbReference>
<dbReference type="RefSeq" id="WP_091322514.1">
    <property type="nucleotide sequence ID" value="NZ_FOSW01000003.1"/>
</dbReference>
<evidence type="ECO:0000256" key="1">
    <source>
        <dbReference type="ARBA" id="ARBA00022801"/>
    </source>
</evidence>
<dbReference type="InterPro" id="IPR029016">
    <property type="entry name" value="GAF-like_dom_sf"/>
</dbReference>
<name>A0A1I4C5K3_9ACTN</name>
<feature type="compositionally biased region" description="Basic and acidic residues" evidence="2">
    <location>
        <begin position="1"/>
        <end position="16"/>
    </location>
</feature>
<keyword evidence="5" id="KW-1185">Reference proteome</keyword>
<evidence type="ECO:0000313" key="5">
    <source>
        <dbReference type="Proteomes" id="UP000199152"/>
    </source>
</evidence>
<dbReference type="InterPro" id="IPR052016">
    <property type="entry name" value="Bact_Sigma-Reg"/>
</dbReference>
<dbReference type="STRING" id="504800.SAMN04488085_103318"/>